<keyword evidence="6" id="KW-0931">ER-Golgi transport</keyword>
<evidence type="ECO:0000256" key="10">
    <source>
        <dbReference type="ARBA" id="ARBA00023170"/>
    </source>
</evidence>
<evidence type="ECO:0008006" key="13">
    <source>
        <dbReference type="Google" id="ProtNLM"/>
    </source>
</evidence>
<keyword evidence="7" id="KW-0653">Protein transport</keyword>
<dbReference type="GO" id="GO:0005789">
    <property type="term" value="C:endoplasmic reticulum membrane"/>
    <property type="evidence" value="ECO:0007669"/>
    <property type="project" value="UniProtKB-SubCell"/>
</dbReference>
<dbReference type="GO" id="GO:0016192">
    <property type="term" value="P:vesicle-mediated transport"/>
    <property type="evidence" value="ECO:0007669"/>
    <property type="project" value="UniProtKB-KW"/>
</dbReference>
<evidence type="ECO:0000313" key="12">
    <source>
        <dbReference type="EMBL" id="CAD9070475.1"/>
    </source>
</evidence>
<feature type="transmembrane region" description="Helical" evidence="11">
    <location>
        <begin position="71"/>
        <end position="94"/>
    </location>
</feature>
<comment type="subcellular location">
    <subcellularLocation>
        <location evidence="1">Endoplasmic reticulum membrane</location>
        <topology evidence="1">Multi-pass membrane protein</topology>
    </subcellularLocation>
</comment>
<keyword evidence="8 11" id="KW-1133">Transmembrane helix</keyword>
<keyword evidence="5" id="KW-0256">Endoplasmic reticulum</keyword>
<gene>
    <name evidence="12" type="ORF">VBRA1451_LOCUS25557</name>
</gene>
<keyword evidence="3" id="KW-0813">Transport</keyword>
<proteinExistence type="inferred from homology"/>
<keyword evidence="4 11" id="KW-0812">Transmembrane</keyword>
<keyword evidence="10" id="KW-0675">Receptor</keyword>
<feature type="transmembrane region" description="Helical" evidence="11">
    <location>
        <begin position="135"/>
        <end position="155"/>
    </location>
</feature>
<organism evidence="12">
    <name type="scientific">Vitrella brassicaformis</name>
    <dbReference type="NCBI Taxonomy" id="1169539"/>
    <lineage>
        <taxon>Eukaryota</taxon>
        <taxon>Sar</taxon>
        <taxon>Alveolata</taxon>
        <taxon>Colpodellida</taxon>
        <taxon>Vitrellaceae</taxon>
        <taxon>Vitrella</taxon>
    </lineage>
</organism>
<dbReference type="GO" id="GO:0006621">
    <property type="term" value="P:protein retention in ER lumen"/>
    <property type="evidence" value="ECO:0007669"/>
    <property type="project" value="InterPro"/>
</dbReference>
<feature type="transmembrane region" description="Helical" evidence="11">
    <location>
        <begin position="198"/>
        <end position="216"/>
    </location>
</feature>
<dbReference type="InterPro" id="IPR000133">
    <property type="entry name" value="ER_ret_rcpt"/>
</dbReference>
<evidence type="ECO:0000256" key="7">
    <source>
        <dbReference type="ARBA" id="ARBA00022927"/>
    </source>
</evidence>
<sequence>MVTTRQMEYRRATDVTVGGVQLDLKKIQRSVSCWALDRKFWMRHQKEVKAWAAFVVVLLVCYKYFSDGGFSAILTLSSAFQCFAFVLLVVKIVTQGNCAGISTHSLVMNGVALLSRLCSTLFFNGYLPVDKSGDWVYQAADVLSLVLTVLIHILMRTRYRSTYQAQHDKFPFILPTLIAAGLAFLVPPRLNNWLPADFAWTFGLYVESLAMLPQLFMMSKAGGEVEALNSHFVASVAASRFLAFLFWVHSYTELGPRRGKGFNYAGWGVLVAFGTQLLALADFLYHYINSIRLGRALIIPEMGV</sequence>
<name>A0A7S1KDZ8_9ALVE</name>
<protein>
    <recommendedName>
        <fullName evidence="13">ER lumen protein-retaining receptor</fullName>
    </recommendedName>
</protein>
<evidence type="ECO:0000256" key="11">
    <source>
        <dbReference type="SAM" id="Phobius"/>
    </source>
</evidence>
<dbReference type="Pfam" id="PF00810">
    <property type="entry name" value="ER_lumen_recept"/>
    <property type="match status" value="1"/>
</dbReference>
<dbReference type="AlphaFoldDB" id="A0A7S1KDZ8"/>
<feature type="transmembrane region" description="Helical" evidence="11">
    <location>
        <begin position="264"/>
        <end position="285"/>
    </location>
</feature>
<evidence type="ECO:0000256" key="3">
    <source>
        <dbReference type="ARBA" id="ARBA00022448"/>
    </source>
</evidence>
<evidence type="ECO:0000256" key="9">
    <source>
        <dbReference type="ARBA" id="ARBA00023136"/>
    </source>
</evidence>
<evidence type="ECO:0000256" key="1">
    <source>
        <dbReference type="ARBA" id="ARBA00004477"/>
    </source>
</evidence>
<dbReference type="PANTHER" id="PTHR10585">
    <property type="entry name" value="ER LUMEN PROTEIN RETAINING RECEPTOR"/>
    <property type="match status" value="1"/>
</dbReference>
<evidence type="ECO:0000256" key="4">
    <source>
        <dbReference type="ARBA" id="ARBA00022692"/>
    </source>
</evidence>
<evidence type="ECO:0000256" key="6">
    <source>
        <dbReference type="ARBA" id="ARBA00022892"/>
    </source>
</evidence>
<dbReference type="EMBL" id="HBGB01043433">
    <property type="protein sequence ID" value="CAD9070475.1"/>
    <property type="molecule type" value="Transcribed_RNA"/>
</dbReference>
<feature type="transmembrane region" description="Helical" evidence="11">
    <location>
        <begin position="48"/>
        <end position="65"/>
    </location>
</feature>
<evidence type="ECO:0000256" key="8">
    <source>
        <dbReference type="ARBA" id="ARBA00022989"/>
    </source>
</evidence>
<evidence type="ECO:0000256" key="5">
    <source>
        <dbReference type="ARBA" id="ARBA00022824"/>
    </source>
</evidence>
<keyword evidence="9 11" id="KW-0472">Membrane</keyword>
<reference evidence="12" key="1">
    <citation type="submission" date="2021-01" db="EMBL/GenBank/DDBJ databases">
        <authorList>
            <person name="Corre E."/>
            <person name="Pelletier E."/>
            <person name="Niang G."/>
            <person name="Scheremetjew M."/>
            <person name="Finn R."/>
            <person name="Kale V."/>
            <person name="Holt S."/>
            <person name="Cochrane G."/>
            <person name="Meng A."/>
            <person name="Brown T."/>
            <person name="Cohen L."/>
        </authorList>
    </citation>
    <scope>NUCLEOTIDE SEQUENCE</scope>
    <source>
        <strain evidence="12">CCMP3346</strain>
    </source>
</reference>
<comment type="similarity">
    <text evidence="2">Belongs to the ERD2 family.</text>
</comment>
<feature type="transmembrane region" description="Helical" evidence="11">
    <location>
        <begin position="106"/>
        <end position="129"/>
    </location>
</feature>
<dbReference type="GO" id="GO:0046923">
    <property type="term" value="F:ER retention sequence binding"/>
    <property type="evidence" value="ECO:0007669"/>
    <property type="project" value="InterPro"/>
</dbReference>
<accession>A0A7S1KDZ8</accession>
<dbReference type="GO" id="GO:0015031">
    <property type="term" value="P:protein transport"/>
    <property type="evidence" value="ECO:0007669"/>
    <property type="project" value="UniProtKB-KW"/>
</dbReference>
<evidence type="ECO:0000256" key="2">
    <source>
        <dbReference type="ARBA" id="ARBA00010120"/>
    </source>
</evidence>
<feature type="transmembrane region" description="Helical" evidence="11">
    <location>
        <begin position="228"/>
        <end position="249"/>
    </location>
</feature>
<feature type="transmembrane region" description="Helical" evidence="11">
    <location>
        <begin position="167"/>
        <end position="186"/>
    </location>
</feature>
<dbReference type="PRINTS" id="PR00660">
    <property type="entry name" value="ERLUMENR"/>
</dbReference>